<gene>
    <name evidence="3" type="ORF">Ahy_B05g075727</name>
</gene>
<dbReference type="InterPro" id="IPR044821">
    <property type="entry name" value="At1g28695/At4g15970-like"/>
</dbReference>
<comment type="caution">
    <text evidence="3">The sequence shown here is derived from an EMBL/GenBank/DDBJ whole genome shotgun (WGS) entry which is preliminary data.</text>
</comment>
<evidence type="ECO:0000259" key="2">
    <source>
        <dbReference type="Pfam" id="PF03407"/>
    </source>
</evidence>
<accession>A0A444Z1X2</accession>
<dbReference type="EMBL" id="SDMP01000015">
    <property type="protein sequence ID" value="RYR08166.1"/>
    <property type="molecule type" value="Genomic_DNA"/>
</dbReference>
<feature type="domain" description="Nucleotide-diphospho-sugar transferase" evidence="2">
    <location>
        <begin position="121"/>
        <end position="320"/>
    </location>
</feature>
<keyword evidence="1" id="KW-0472">Membrane</keyword>
<dbReference type="InterPro" id="IPR005069">
    <property type="entry name" value="Nucl-diP-sugar_transferase"/>
</dbReference>
<proteinExistence type="predicted"/>
<keyword evidence="1" id="KW-0812">Transmembrane</keyword>
<dbReference type="PANTHER" id="PTHR46038:SF13">
    <property type="entry name" value="GLYCOSYLTRANSFERASE"/>
    <property type="match status" value="1"/>
</dbReference>
<dbReference type="OrthoDB" id="540503at2759"/>
<evidence type="ECO:0000313" key="3">
    <source>
        <dbReference type="EMBL" id="RYR08166.1"/>
    </source>
</evidence>
<organism evidence="3 4">
    <name type="scientific">Arachis hypogaea</name>
    <name type="common">Peanut</name>
    <dbReference type="NCBI Taxonomy" id="3818"/>
    <lineage>
        <taxon>Eukaryota</taxon>
        <taxon>Viridiplantae</taxon>
        <taxon>Streptophyta</taxon>
        <taxon>Embryophyta</taxon>
        <taxon>Tracheophyta</taxon>
        <taxon>Spermatophyta</taxon>
        <taxon>Magnoliopsida</taxon>
        <taxon>eudicotyledons</taxon>
        <taxon>Gunneridae</taxon>
        <taxon>Pentapetalae</taxon>
        <taxon>rosids</taxon>
        <taxon>fabids</taxon>
        <taxon>Fabales</taxon>
        <taxon>Fabaceae</taxon>
        <taxon>Papilionoideae</taxon>
        <taxon>50 kb inversion clade</taxon>
        <taxon>dalbergioids sensu lato</taxon>
        <taxon>Dalbergieae</taxon>
        <taxon>Pterocarpus clade</taxon>
        <taxon>Arachis</taxon>
    </lineage>
</organism>
<dbReference type="Pfam" id="PF03407">
    <property type="entry name" value="Nucleotid_trans"/>
    <property type="match status" value="1"/>
</dbReference>
<name>A0A444Z1X2_ARAHY</name>
<dbReference type="PANTHER" id="PTHR46038">
    <property type="entry name" value="EXPRESSED PROTEIN-RELATED"/>
    <property type="match status" value="1"/>
</dbReference>
<reference evidence="3 4" key="1">
    <citation type="submission" date="2019-01" db="EMBL/GenBank/DDBJ databases">
        <title>Sequencing of cultivated peanut Arachis hypogaea provides insights into genome evolution and oil improvement.</title>
        <authorList>
            <person name="Chen X."/>
        </authorList>
    </citation>
    <scope>NUCLEOTIDE SEQUENCE [LARGE SCALE GENOMIC DNA]</scope>
    <source>
        <strain evidence="4">cv. Fuhuasheng</strain>
        <tissue evidence="3">Leaves</tissue>
    </source>
</reference>
<evidence type="ECO:0000256" key="1">
    <source>
        <dbReference type="SAM" id="Phobius"/>
    </source>
</evidence>
<dbReference type="Proteomes" id="UP000289738">
    <property type="component" value="Chromosome B05"/>
</dbReference>
<dbReference type="STRING" id="3818.A0A444Z1X2"/>
<keyword evidence="1" id="KW-1133">Transmembrane helix</keyword>
<keyword evidence="4" id="KW-1185">Reference proteome</keyword>
<dbReference type="AlphaFoldDB" id="A0A444Z1X2"/>
<feature type="transmembrane region" description="Helical" evidence="1">
    <location>
        <begin position="28"/>
        <end position="47"/>
    </location>
</feature>
<protein>
    <recommendedName>
        <fullName evidence="2">Nucleotide-diphospho-sugar transferase domain-containing protein</fullName>
    </recommendedName>
</protein>
<sequence length="353" mass="41123">MKTTVDSNNGLVARGGHSNLLVRRPMQIFIFFVGLVLALMFLCNYTSPFGIPILSEYFITPSTTARLYEKNETVLESVLRKASMKDKTVIITNLNDAWAEPGSIFDVFLESFRIGNETQHFLNHLVVINWDQKAHARCQAIHPHCYQIESKSENFTASEAYFMSKDYLHIVWRKIDFLSTVLELGYSFVFTDTDIMWLRNPFKQFYGDADFQSSCDDFNGNSTDLNNAPNTGFSYVKSNERSIWLYKFWFNSSRIYRRMHDQNAFNMIKMHPNISAMNVKIRFLSTTYFGGFCQPSKDFNQVCTMHANCCKGLQNKIDDLKILLDDWRNYTALPENQKQHYSHHSWSVPKHCR</sequence>
<evidence type="ECO:0000313" key="4">
    <source>
        <dbReference type="Proteomes" id="UP000289738"/>
    </source>
</evidence>